<dbReference type="SMART" id="SM00014">
    <property type="entry name" value="acidPPc"/>
    <property type="match status" value="1"/>
</dbReference>
<keyword evidence="1" id="KW-1133">Transmembrane helix</keyword>
<evidence type="ECO:0000313" key="3">
    <source>
        <dbReference type="EMBL" id="CAA9419936.1"/>
    </source>
</evidence>
<keyword evidence="1" id="KW-0472">Membrane</keyword>
<dbReference type="Gene3D" id="1.20.144.10">
    <property type="entry name" value="Phosphatidic acid phosphatase type 2/haloperoxidase"/>
    <property type="match status" value="1"/>
</dbReference>
<feature type="transmembrane region" description="Helical" evidence="1">
    <location>
        <begin position="9"/>
        <end position="30"/>
    </location>
</feature>
<dbReference type="SUPFAM" id="SSF48317">
    <property type="entry name" value="Acid phosphatase/Vanadium-dependent haloperoxidase"/>
    <property type="match status" value="1"/>
</dbReference>
<proteinExistence type="predicted"/>
<sequence length="207" mass="22030">MKGTRQLPLFWLFGTAFVLFSAVAGAGWLHGPDVSVMRFVQGRPSDLLDLVARFLSASGSWELSGALLLALSAALYGCGRRRLAGRLLIAFLATGLVEYLLKQLLPVPPVPPGFGRAVDFVPIATVEHSYPYPSGHALRSTILLGTVYLLSGNGLSRAGVVLVLLVLLVSRMYLGVHWASDIVGGALLGTAAVVWAFSKEGRGWRSG</sequence>
<dbReference type="PANTHER" id="PTHR14969">
    <property type="entry name" value="SPHINGOSINE-1-PHOSPHATE PHOSPHOHYDROLASE"/>
    <property type="match status" value="1"/>
</dbReference>
<feature type="transmembrane region" description="Helical" evidence="1">
    <location>
        <begin position="176"/>
        <end position="197"/>
    </location>
</feature>
<accession>A0A6J4PRQ7</accession>
<dbReference type="InterPro" id="IPR000326">
    <property type="entry name" value="PAP2/HPO"/>
</dbReference>
<dbReference type="Pfam" id="PF01569">
    <property type="entry name" value="PAP2"/>
    <property type="match status" value="1"/>
</dbReference>
<feature type="transmembrane region" description="Helical" evidence="1">
    <location>
        <begin position="142"/>
        <end position="169"/>
    </location>
</feature>
<protein>
    <recommendedName>
        <fullName evidence="2">Phosphatidic acid phosphatase type 2/haloperoxidase domain-containing protein</fullName>
    </recommendedName>
</protein>
<keyword evidence="1" id="KW-0812">Transmembrane</keyword>
<dbReference type="AlphaFoldDB" id="A0A6J4PRQ7"/>
<feature type="transmembrane region" description="Helical" evidence="1">
    <location>
        <begin position="83"/>
        <end position="101"/>
    </location>
</feature>
<organism evidence="3">
    <name type="scientific">uncultured Rubrobacteraceae bacterium</name>
    <dbReference type="NCBI Taxonomy" id="349277"/>
    <lineage>
        <taxon>Bacteria</taxon>
        <taxon>Bacillati</taxon>
        <taxon>Actinomycetota</taxon>
        <taxon>Rubrobacteria</taxon>
        <taxon>Rubrobacterales</taxon>
        <taxon>Rubrobacteraceae</taxon>
        <taxon>environmental samples</taxon>
    </lineage>
</organism>
<evidence type="ECO:0000256" key="1">
    <source>
        <dbReference type="SAM" id="Phobius"/>
    </source>
</evidence>
<reference evidence="3" key="1">
    <citation type="submission" date="2020-02" db="EMBL/GenBank/DDBJ databases">
        <authorList>
            <person name="Meier V. D."/>
        </authorList>
    </citation>
    <scope>NUCLEOTIDE SEQUENCE</scope>
    <source>
        <strain evidence="3">AVDCRST_MAG78</strain>
    </source>
</reference>
<dbReference type="PANTHER" id="PTHR14969:SF13">
    <property type="entry name" value="AT30094P"/>
    <property type="match status" value="1"/>
</dbReference>
<feature type="domain" description="Phosphatidic acid phosphatase type 2/haloperoxidase" evidence="2">
    <location>
        <begin position="87"/>
        <end position="197"/>
    </location>
</feature>
<gene>
    <name evidence="3" type="ORF">AVDCRST_MAG78-958</name>
</gene>
<dbReference type="InterPro" id="IPR036938">
    <property type="entry name" value="PAP2/HPO_sf"/>
</dbReference>
<feature type="transmembrane region" description="Helical" evidence="1">
    <location>
        <begin position="50"/>
        <end position="76"/>
    </location>
</feature>
<name>A0A6J4PRQ7_9ACTN</name>
<evidence type="ECO:0000259" key="2">
    <source>
        <dbReference type="SMART" id="SM00014"/>
    </source>
</evidence>
<dbReference type="EMBL" id="CADCVB010000075">
    <property type="protein sequence ID" value="CAA9419936.1"/>
    <property type="molecule type" value="Genomic_DNA"/>
</dbReference>